<organism evidence="6 7">
    <name type="scientific">Rahnella perminowiae</name>
    <dbReference type="NCBI Taxonomy" id="2816244"/>
    <lineage>
        <taxon>Bacteria</taxon>
        <taxon>Pseudomonadati</taxon>
        <taxon>Pseudomonadota</taxon>
        <taxon>Gammaproteobacteria</taxon>
        <taxon>Enterobacterales</taxon>
        <taxon>Yersiniaceae</taxon>
        <taxon>Rahnella</taxon>
    </lineage>
</organism>
<sequence length="642" mass="64494">MDVVMTPTSWLIAVMGGKAIITNTVNNTKEQLIAVGVGAGLGAGIQYGTTGKVNLSDLIGAGVIGAITAGKGYNPVMTWNMAGGYYQAEIKGDDPFMAALGFSDIHNSTEYEVEHQSVGISSGGNIGGQFVGNMANGLLVGVNGSGSDSSMTKAAVSDGTITIRDRDNLKQDVGGLSRDVEHANQTLSPIFDKEKEQNRLKEAQLIGEIGVQVGDIARTQGQIIATKAANDKMKGVTPDQLKTAEAEWRKANPGKEPATDDISSQAYQNFYNQAFTDSGFGTGGKVQQALQAATAAVQGLAGGDIAKAAAGGAAPYIANIIGSSGLDDAGKVLAHAAVNAALAAAQGNNALVGAAGAATAEMMGMIALNAYGKPVSELSETEKQTVSALATLAAGLAGGLTGDSTADAVAGAQAGKTTVENNLLGGSEDAQAAWIRQHGIDMASCADAPGSASCQKAMNERDAVGLALATGSVALLPGGAQAMWGLGAGANAGIGYLADGTIDPANAAIAGWVNVISMGNGLAGTVGWNAAGGALGNWIDDKDPLSGALINGAGSGIGYGIGKGLSWGVNAGANWWKGGWDPKFNPTLQKFTDIKGEFGLSKEITPSNVPSPFGDLGGSVFSEVTGKGIEKISSPSSNGDKK</sequence>
<keyword evidence="2" id="KW-0800">Toxin</keyword>
<keyword evidence="3" id="KW-1266">Target cell cytoplasm</keyword>
<protein>
    <submittedName>
        <fullName evidence="6">VENN motif pre-toxin domain-containing protein</fullName>
    </submittedName>
</protein>
<keyword evidence="4" id="KW-0843">Virulence</keyword>
<evidence type="ECO:0000256" key="2">
    <source>
        <dbReference type="ARBA" id="ARBA00022656"/>
    </source>
</evidence>
<evidence type="ECO:0000256" key="4">
    <source>
        <dbReference type="ARBA" id="ARBA00023026"/>
    </source>
</evidence>
<dbReference type="Proteomes" id="UP000699865">
    <property type="component" value="Unassembled WGS sequence"/>
</dbReference>
<keyword evidence="7" id="KW-1185">Reference proteome</keyword>
<reference evidence="6 7" key="1">
    <citation type="submission" date="2021-03" db="EMBL/GenBank/DDBJ databases">
        <title>Five novel Rahnella species.</title>
        <authorList>
            <person name="Brady C."/>
            <person name="Asselin J."/>
            <person name="Beer S."/>
            <person name="Bruberg M.B."/>
            <person name="Crampton B."/>
            <person name="Venter S."/>
            <person name="Arnold D."/>
            <person name="Denman S."/>
        </authorList>
    </citation>
    <scope>NUCLEOTIDE SEQUENCE [LARGE SCALE GENOMIC DNA]</scope>
    <source>
        <strain evidence="6 7">L72c</strain>
    </source>
</reference>
<proteinExistence type="predicted"/>
<evidence type="ECO:0000313" key="6">
    <source>
        <dbReference type="EMBL" id="MBU9834727.1"/>
    </source>
</evidence>
<feature type="domain" description="VENN motif-containing" evidence="5">
    <location>
        <begin position="375"/>
        <end position="425"/>
    </location>
</feature>
<evidence type="ECO:0000256" key="1">
    <source>
        <dbReference type="ARBA" id="ARBA00004219"/>
    </source>
</evidence>
<dbReference type="Pfam" id="PF04829">
    <property type="entry name" value="PT-VENN"/>
    <property type="match status" value="1"/>
</dbReference>
<comment type="caution">
    <text evidence="6">The sequence shown here is derived from an EMBL/GenBank/DDBJ whole genome shotgun (WGS) entry which is preliminary data.</text>
</comment>
<gene>
    <name evidence="6" type="ORF">J1786_07860</name>
</gene>
<dbReference type="EMBL" id="JAFMOU010000064">
    <property type="protein sequence ID" value="MBU9834727.1"/>
    <property type="molecule type" value="Genomic_DNA"/>
</dbReference>
<evidence type="ECO:0000313" key="7">
    <source>
        <dbReference type="Proteomes" id="UP000699865"/>
    </source>
</evidence>
<name>A0ABS6KYR8_9GAMM</name>
<dbReference type="InterPro" id="IPR006914">
    <property type="entry name" value="VENN_dom"/>
</dbReference>
<evidence type="ECO:0000259" key="5">
    <source>
        <dbReference type="Pfam" id="PF04829"/>
    </source>
</evidence>
<evidence type="ECO:0000256" key="3">
    <source>
        <dbReference type="ARBA" id="ARBA00022913"/>
    </source>
</evidence>
<comment type="subcellular location">
    <subcellularLocation>
        <location evidence="1">Target cell</location>
        <location evidence="1">Target cell cytoplasm</location>
    </subcellularLocation>
</comment>
<accession>A0ABS6KYR8</accession>